<organism evidence="2 3">
    <name type="scientific">Intestinibaculum porci</name>
    <dbReference type="NCBI Taxonomy" id="2487118"/>
    <lineage>
        <taxon>Bacteria</taxon>
        <taxon>Bacillati</taxon>
        <taxon>Bacillota</taxon>
        <taxon>Erysipelotrichia</taxon>
        <taxon>Erysipelotrichales</taxon>
        <taxon>Erysipelotrichaceae</taxon>
        <taxon>Intestinibaculum</taxon>
    </lineage>
</organism>
<dbReference type="FunCoup" id="A0A3G9J4A5">
    <property type="interactions" value="107"/>
</dbReference>
<gene>
    <name evidence="2" type="ORF">SG0102_03460</name>
</gene>
<name>A0A3G9J4A5_9FIRM</name>
<proteinExistence type="predicted"/>
<accession>A0A3G9J4A5</accession>
<dbReference type="InterPro" id="IPR036866">
    <property type="entry name" value="RibonucZ/Hydroxyglut_hydro"/>
</dbReference>
<dbReference type="Gene3D" id="3.60.15.10">
    <property type="entry name" value="Ribonuclease Z/Hydroxyacylglutathione hydrolase-like"/>
    <property type="match status" value="1"/>
</dbReference>
<dbReference type="InterPro" id="IPR001279">
    <property type="entry name" value="Metallo-B-lactamas"/>
</dbReference>
<keyword evidence="2" id="KW-0378">Hydrolase</keyword>
<dbReference type="AlphaFoldDB" id="A0A3G9J4A5"/>
<dbReference type="PANTHER" id="PTHR47619:SF1">
    <property type="entry name" value="EXODEOXYRIBONUCLEASE WALJ"/>
    <property type="match status" value="1"/>
</dbReference>
<evidence type="ECO:0000313" key="2">
    <source>
        <dbReference type="EMBL" id="BBH25412.1"/>
    </source>
</evidence>
<dbReference type="Proteomes" id="UP000268059">
    <property type="component" value="Chromosome"/>
</dbReference>
<dbReference type="PANTHER" id="PTHR47619">
    <property type="entry name" value="METALLO-HYDROLASE YYCJ-RELATED"/>
    <property type="match status" value="1"/>
</dbReference>
<dbReference type="GO" id="GO:0016787">
    <property type="term" value="F:hydrolase activity"/>
    <property type="evidence" value="ECO:0007669"/>
    <property type="project" value="UniProtKB-KW"/>
</dbReference>
<dbReference type="InterPro" id="IPR052533">
    <property type="entry name" value="WalJ/YycJ-like"/>
</dbReference>
<dbReference type="SMART" id="SM00849">
    <property type="entry name" value="Lactamase_B"/>
    <property type="match status" value="1"/>
</dbReference>
<protein>
    <submittedName>
        <fullName evidence="2">Metallo-hydrolase</fullName>
    </submittedName>
</protein>
<evidence type="ECO:0000313" key="3">
    <source>
        <dbReference type="Proteomes" id="UP000268059"/>
    </source>
</evidence>
<evidence type="ECO:0000259" key="1">
    <source>
        <dbReference type="SMART" id="SM00849"/>
    </source>
</evidence>
<keyword evidence="3" id="KW-1185">Reference proteome</keyword>
<sequence>MNYYVLASGSKGNATFVHEGHTGILIDCGITRKQLNYKLASLGFSEDDINYVFLTHDHYDHKKNIHTFDAKKIYSGQDNIQDLDKAHILKPYTHYQFGDFDVETLKISHDATNPMAFILRGEESLLYMTDTGYVSKKNRGLIHDLNYYIIEANHDVEMLMKTRRPLFLKNRILGDMGHLNNEYSALLMCEVMGQDTKEITLAHLSQEANTKELALKTYYQVFDEHHIQFDHKNIKVADQVDIVSGGRNEN</sequence>
<feature type="domain" description="Metallo-beta-lactamase" evidence="1">
    <location>
        <begin position="11"/>
        <end position="171"/>
    </location>
</feature>
<dbReference type="OrthoDB" id="9781189at2"/>
<dbReference type="EMBL" id="AP019309">
    <property type="protein sequence ID" value="BBH25412.1"/>
    <property type="molecule type" value="Genomic_DNA"/>
</dbReference>
<dbReference type="Pfam" id="PF12706">
    <property type="entry name" value="Lactamase_B_2"/>
    <property type="match status" value="1"/>
</dbReference>
<dbReference type="InParanoid" id="A0A3G9J4A5"/>
<dbReference type="KEGG" id="ebm:SG0102_03460"/>
<reference evidence="2 3" key="1">
    <citation type="submission" date="2018-11" db="EMBL/GenBank/DDBJ databases">
        <title>Novel Erysipelotrichaceae bacterium isolated from small intestine of a swine.</title>
        <authorList>
            <person name="Kim J.S."/>
            <person name="Choe H."/>
            <person name="Lee Y.R."/>
            <person name="Kim K.M."/>
            <person name="Park D.S."/>
        </authorList>
    </citation>
    <scope>NUCLEOTIDE SEQUENCE [LARGE SCALE GENOMIC DNA]</scope>
    <source>
        <strain evidence="2 3">SG0102</strain>
    </source>
</reference>
<dbReference type="RefSeq" id="WP_125118362.1">
    <property type="nucleotide sequence ID" value="NZ_AP019309.1"/>
</dbReference>
<dbReference type="SUPFAM" id="SSF56281">
    <property type="entry name" value="Metallo-hydrolase/oxidoreductase"/>
    <property type="match status" value="1"/>
</dbReference>